<dbReference type="Gene3D" id="2.20.200.10">
    <property type="entry name" value="Outer membrane efflux proteins (OEP)"/>
    <property type="match status" value="1"/>
</dbReference>
<comment type="subcellular location">
    <subcellularLocation>
        <location evidence="2">Cell outer membrane</location>
        <topology evidence="2">Lipid-anchor</topology>
    </subcellularLocation>
</comment>
<dbReference type="Pfam" id="PF02321">
    <property type="entry name" value="OEP"/>
    <property type="match status" value="2"/>
</dbReference>
<keyword evidence="5" id="KW-1185">Reference proteome</keyword>
<keyword evidence="2" id="KW-0449">Lipoprotein</keyword>
<dbReference type="PANTHER" id="PTHR30203">
    <property type="entry name" value="OUTER MEMBRANE CATION EFFLUX PROTEIN"/>
    <property type="match status" value="1"/>
</dbReference>
<feature type="chain" id="PRO_5044979534" evidence="2">
    <location>
        <begin position="23"/>
        <end position="474"/>
    </location>
</feature>
<protein>
    <submittedName>
        <fullName evidence="4">Efflux transporter outer membrane subunit</fullName>
    </submittedName>
</protein>
<accession>A0ABV9JMR7</accession>
<keyword evidence="2" id="KW-0732">Signal</keyword>
<dbReference type="NCBIfam" id="TIGR01845">
    <property type="entry name" value="outer_NodT"/>
    <property type="match status" value="1"/>
</dbReference>
<dbReference type="RefSeq" id="WP_377334054.1">
    <property type="nucleotide sequence ID" value="NZ_JBHSGB010000010.1"/>
</dbReference>
<keyword evidence="2" id="KW-0812">Transmembrane</keyword>
<evidence type="ECO:0000256" key="2">
    <source>
        <dbReference type="RuleBase" id="RU362097"/>
    </source>
</evidence>
<gene>
    <name evidence="4" type="ORF">ACFO3I_11100</name>
</gene>
<keyword evidence="3" id="KW-0175">Coiled coil</keyword>
<dbReference type="PROSITE" id="PS51257">
    <property type="entry name" value="PROKAR_LIPOPROTEIN"/>
    <property type="match status" value="1"/>
</dbReference>
<dbReference type="InterPro" id="IPR003423">
    <property type="entry name" value="OMP_efflux"/>
</dbReference>
<evidence type="ECO:0000256" key="1">
    <source>
        <dbReference type="ARBA" id="ARBA00007613"/>
    </source>
</evidence>
<comment type="similarity">
    <text evidence="1 2">Belongs to the outer membrane factor (OMF) (TC 1.B.17) family.</text>
</comment>
<organism evidence="4 5">
    <name type="scientific">Rheinheimera marina</name>
    <dbReference type="NCBI Taxonomy" id="1774958"/>
    <lineage>
        <taxon>Bacteria</taxon>
        <taxon>Pseudomonadati</taxon>
        <taxon>Pseudomonadota</taxon>
        <taxon>Gammaproteobacteria</taxon>
        <taxon>Chromatiales</taxon>
        <taxon>Chromatiaceae</taxon>
        <taxon>Rheinheimera</taxon>
    </lineage>
</organism>
<feature type="coiled-coil region" evidence="3">
    <location>
        <begin position="178"/>
        <end position="205"/>
    </location>
</feature>
<dbReference type="SUPFAM" id="SSF56954">
    <property type="entry name" value="Outer membrane efflux proteins (OEP)"/>
    <property type="match status" value="1"/>
</dbReference>
<keyword evidence="2" id="KW-1134">Transmembrane beta strand</keyword>
<dbReference type="Gene3D" id="1.20.1600.10">
    <property type="entry name" value="Outer membrane efflux proteins (OEP)"/>
    <property type="match status" value="1"/>
</dbReference>
<dbReference type="PANTHER" id="PTHR30203:SF25">
    <property type="entry name" value="OUTER MEMBRANE PROTEIN-RELATED"/>
    <property type="match status" value="1"/>
</dbReference>
<comment type="caution">
    <text evidence="4">The sequence shown here is derived from an EMBL/GenBank/DDBJ whole genome shotgun (WGS) entry which is preliminary data.</text>
</comment>
<evidence type="ECO:0000313" key="4">
    <source>
        <dbReference type="EMBL" id="MFC4655560.1"/>
    </source>
</evidence>
<proteinExistence type="inferred from homology"/>
<evidence type="ECO:0000256" key="3">
    <source>
        <dbReference type="SAM" id="Coils"/>
    </source>
</evidence>
<name>A0ABV9JMR7_9GAMM</name>
<dbReference type="EMBL" id="JBHSGB010000010">
    <property type="protein sequence ID" value="MFC4655560.1"/>
    <property type="molecule type" value="Genomic_DNA"/>
</dbReference>
<sequence length="474" mass="51366">MRNSIRLTSLSLALASTLFGCASVGQPYQAPTLFAAQSLPQRYQVAEQASDWFAQLGDAELNRLIEQALLASPTLAAAKANADRAYAVFQDADNDDWARMDLVASQQNQQIPDSAAQNAGQIQRQASLGGQLSWDLDLFGKLEQAAVAANARAEAAGLAWQQARIALLSQVASSYGDYRGAELRLSVAEQDLQNLKRTKQIIQARRDAGVASDLELSRIDAQIYQQQAFLPALRQLKTAAQATLAALLAQSSQQLVVASQATPALPAFDNPVQLDSQLNYLQFRPEVAQAERELAASHADIGVATAQLYPELSLTGFLGFLAAPGLSLGSANESWSIAPTLRWQATELSSIQARIRGAEASQQLAVANFQKAVFDALAQMQTAIHGYKSSRERELWLSQQVAATQHAVELTRAQYDAGTVEFLQLLDVERDWLQSRDAQAQQALTHYQQLVSLYQAFAGALPLAGSQQVAMLKD</sequence>
<evidence type="ECO:0000313" key="5">
    <source>
        <dbReference type="Proteomes" id="UP001595962"/>
    </source>
</evidence>
<dbReference type="Proteomes" id="UP001595962">
    <property type="component" value="Unassembled WGS sequence"/>
</dbReference>
<reference evidence="5" key="1">
    <citation type="journal article" date="2019" name="Int. J. Syst. Evol. Microbiol.">
        <title>The Global Catalogue of Microorganisms (GCM) 10K type strain sequencing project: providing services to taxonomists for standard genome sequencing and annotation.</title>
        <authorList>
            <consortium name="The Broad Institute Genomics Platform"/>
            <consortium name="The Broad Institute Genome Sequencing Center for Infectious Disease"/>
            <person name="Wu L."/>
            <person name="Ma J."/>
        </authorList>
    </citation>
    <scope>NUCLEOTIDE SEQUENCE [LARGE SCALE GENOMIC DNA]</scope>
    <source>
        <strain evidence="5">DT28</strain>
    </source>
</reference>
<dbReference type="InterPro" id="IPR010131">
    <property type="entry name" value="MdtP/NodT-like"/>
</dbReference>
<feature type="signal peptide" evidence="2">
    <location>
        <begin position="1"/>
        <end position="22"/>
    </location>
</feature>
<keyword evidence="2" id="KW-0472">Membrane</keyword>
<keyword evidence="2" id="KW-0564">Palmitate</keyword>